<organism evidence="2 3">
    <name type="scientific">Parapusillimonas granuli</name>
    <dbReference type="NCBI Taxonomy" id="380911"/>
    <lineage>
        <taxon>Bacteria</taxon>
        <taxon>Pseudomonadati</taxon>
        <taxon>Pseudomonadota</taxon>
        <taxon>Betaproteobacteria</taxon>
        <taxon>Burkholderiales</taxon>
        <taxon>Alcaligenaceae</taxon>
        <taxon>Parapusillimonas</taxon>
    </lineage>
</organism>
<dbReference type="InterPro" id="IPR013022">
    <property type="entry name" value="Xyl_isomerase-like_TIM-brl"/>
</dbReference>
<gene>
    <name evidence="2" type="ORF">H0A72_03960</name>
</gene>
<dbReference type="Gene3D" id="3.20.20.150">
    <property type="entry name" value="Divalent-metal-dependent TIM barrel enzymes"/>
    <property type="match status" value="1"/>
</dbReference>
<dbReference type="SUPFAM" id="SSF51658">
    <property type="entry name" value="Xylose isomerase-like"/>
    <property type="match status" value="1"/>
</dbReference>
<dbReference type="InterPro" id="IPR036237">
    <property type="entry name" value="Xyl_isomerase-like_sf"/>
</dbReference>
<name>A0A853G072_9BURK</name>
<dbReference type="InterPro" id="IPR050312">
    <property type="entry name" value="IolE/XylAMocC-like"/>
</dbReference>
<evidence type="ECO:0000313" key="3">
    <source>
        <dbReference type="Proteomes" id="UP000559809"/>
    </source>
</evidence>
<evidence type="ECO:0000259" key="1">
    <source>
        <dbReference type="Pfam" id="PF01261"/>
    </source>
</evidence>
<dbReference type="PANTHER" id="PTHR12110:SF41">
    <property type="entry name" value="INOSOSE DEHYDRATASE"/>
    <property type="match status" value="1"/>
</dbReference>
<evidence type="ECO:0000313" key="2">
    <source>
        <dbReference type="EMBL" id="NYT48460.1"/>
    </source>
</evidence>
<sequence>MSIFISLSSFGAHEVRRHGQPWFARLCHQAGADGVEIRAELLRGEPGECAELAAVVRDTGLRCVYSCPDMLWRAGGDLDRAALDAALDYAGALGATVLKMSIGAFSAQSAAGLAALSNRLDASDVELLIENDQTVDAGTLHALGRFYQAADAEGLDLGMTFDIGNWHWVGECPMQAAREFAHRVRYVHCKGVQRQPGRWVAVPLQDSAAPWRAIMRAMPRPLPAAIEYPLAGEDLLGVTRAAVRGLRELEHQL</sequence>
<comment type="caution">
    <text evidence="2">The sequence shown here is derived from an EMBL/GenBank/DDBJ whole genome shotgun (WGS) entry which is preliminary data.</text>
</comment>
<dbReference type="Pfam" id="PF01261">
    <property type="entry name" value="AP_endonuc_2"/>
    <property type="match status" value="1"/>
</dbReference>
<protein>
    <submittedName>
        <fullName evidence="2">TIM barrel protein</fullName>
    </submittedName>
</protein>
<keyword evidence="3" id="KW-1185">Reference proteome</keyword>
<feature type="domain" description="Xylose isomerase-like TIM barrel" evidence="1">
    <location>
        <begin position="25"/>
        <end position="218"/>
    </location>
</feature>
<dbReference type="PANTHER" id="PTHR12110">
    <property type="entry name" value="HYDROXYPYRUVATE ISOMERASE"/>
    <property type="match status" value="1"/>
</dbReference>
<proteinExistence type="predicted"/>
<dbReference type="Proteomes" id="UP000559809">
    <property type="component" value="Unassembled WGS sequence"/>
</dbReference>
<accession>A0A853G072</accession>
<dbReference type="AlphaFoldDB" id="A0A853G072"/>
<reference evidence="2 3" key="1">
    <citation type="submission" date="2020-07" db="EMBL/GenBank/DDBJ databases">
        <title>Taxonomic revisions and descriptions of new bacterial species based on genomic comparisons in the high-G+C-content subgroup of the family Alcaligenaceae.</title>
        <authorList>
            <person name="Szabo A."/>
            <person name="Felfoldi T."/>
        </authorList>
    </citation>
    <scope>NUCLEOTIDE SEQUENCE [LARGE SCALE GENOMIC DNA]</scope>
    <source>
        <strain evidence="2 3">LMG 24012</strain>
    </source>
</reference>
<dbReference type="EMBL" id="JACCEM010000002">
    <property type="protein sequence ID" value="NYT48460.1"/>
    <property type="molecule type" value="Genomic_DNA"/>
</dbReference>
<dbReference type="RefSeq" id="WP_180153767.1">
    <property type="nucleotide sequence ID" value="NZ_JACCEM010000002.1"/>
</dbReference>